<reference evidence="4" key="1">
    <citation type="submission" date="2009-11" db="EMBL/GenBank/DDBJ databases">
        <authorList>
            <person name="Wang T."/>
            <person name="Qin Z."/>
        </authorList>
    </citation>
    <scope>NUCLEOTIDE SEQUENCE</scope>
    <source>
        <strain evidence="4">Y27</strain>
        <plasmid evidence="4">pWTY27</plasmid>
    </source>
</reference>
<dbReference type="SUPFAM" id="SSF56747">
    <property type="entry name" value="Prim-pol domain"/>
    <property type="match status" value="1"/>
</dbReference>
<protein>
    <submittedName>
        <fullName evidence="4">RepB</fullName>
    </submittedName>
</protein>
<dbReference type="AlphaFoldDB" id="D2KKV7"/>
<feature type="domain" description="DNA primase/polymerase bifunctional N-terminal" evidence="3">
    <location>
        <begin position="41"/>
        <end position="244"/>
    </location>
</feature>
<evidence type="ECO:0000256" key="1">
    <source>
        <dbReference type="ARBA" id="ARBA00022801"/>
    </source>
</evidence>
<geneLocation type="plasmid" evidence="4">
    <name>pWTY27</name>
</geneLocation>
<evidence type="ECO:0000256" key="2">
    <source>
        <dbReference type="SAM" id="MobiDB-lite"/>
    </source>
</evidence>
<feature type="compositionally biased region" description="Polar residues" evidence="2">
    <location>
        <begin position="1"/>
        <end position="14"/>
    </location>
</feature>
<organism evidence="4">
    <name type="scientific">Streptomyces sp. Y27</name>
    <dbReference type="NCBI Taxonomy" id="701045"/>
    <lineage>
        <taxon>Bacteria</taxon>
        <taxon>Bacillati</taxon>
        <taxon>Actinomycetota</taxon>
        <taxon>Actinomycetes</taxon>
        <taxon>Kitasatosporales</taxon>
        <taxon>Streptomycetaceae</taxon>
        <taxon>Streptomyces</taxon>
    </lineage>
</organism>
<gene>
    <name evidence="4" type="ORF">pWTY27_2c</name>
</gene>
<dbReference type="SMART" id="SM00943">
    <property type="entry name" value="Prim-Pol"/>
    <property type="match status" value="1"/>
</dbReference>
<dbReference type="PANTHER" id="PTHR35372">
    <property type="entry name" value="ATP BINDING PROTEIN-RELATED"/>
    <property type="match status" value="1"/>
</dbReference>
<dbReference type="RefSeq" id="WP_012901747.1">
    <property type="nucleotide sequence ID" value="NC_013667.2"/>
</dbReference>
<accession>D2KKV7</accession>
<sequence length="362" mass="37997">MNENAQISATQATELPTPRQRHQGSHLDGRPNATEAQRAVALTWVSRGIPVVPCGRTDKAAMAAGFGKSATAEQLERFGDPEWVARAWSTKYARAHVGLLTGRVTQAAPAELGRGLVVIDLDMPKAGADLPTGRWAGCAGGTDVLELLMREAGADWPDTYTVLTPSGGMHLYYRQPEDGPLIGCATGAGGDLENPRPPHIGPMVDVRGIGGYVIAAGSHSAAQGRPYARESPPDLLPQPLPAWLLELLRPAAAPAPAPRPAVRILPTGDRAERYATAALEGAAADLAALRPGDHRRDRTFAAAARLAELAPTAPHILTEETVREHLLAAALACGIKGGQQQAEKCIRNGWARGQRGAMGGAA</sequence>
<dbReference type="InterPro" id="IPR015330">
    <property type="entry name" value="DNA_primase/pol_bifunc_N"/>
</dbReference>
<dbReference type="InterPro" id="IPR051620">
    <property type="entry name" value="ORF904-like_C"/>
</dbReference>
<dbReference type="Pfam" id="PF09250">
    <property type="entry name" value="Prim-Pol"/>
    <property type="match status" value="1"/>
</dbReference>
<dbReference type="EMBL" id="GU226194">
    <property type="protein sequence ID" value="ADA71989.2"/>
    <property type="molecule type" value="Genomic_DNA"/>
</dbReference>
<evidence type="ECO:0000259" key="3">
    <source>
        <dbReference type="SMART" id="SM00943"/>
    </source>
</evidence>
<name>D2KKV7_9ACTN</name>
<dbReference type="CDD" id="cd04859">
    <property type="entry name" value="Prim_Pol"/>
    <property type="match status" value="1"/>
</dbReference>
<dbReference type="PANTHER" id="PTHR35372:SF2">
    <property type="entry name" value="SF3 HELICASE DOMAIN-CONTAINING PROTEIN"/>
    <property type="match status" value="1"/>
</dbReference>
<dbReference type="GO" id="GO:0016787">
    <property type="term" value="F:hydrolase activity"/>
    <property type="evidence" value="ECO:0007669"/>
    <property type="project" value="UniProtKB-KW"/>
</dbReference>
<feature type="region of interest" description="Disordered" evidence="2">
    <location>
        <begin position="1"/>
        <end position="31"/>
    </location>
</feature>
<keyword evidence="4" id="KW-0614">Plasmid</keyword>
<evidence type="ECO:0000313" key="4">
    <source>
        <dbReference type="EMBL" id="ADA71989.2"/>
    </source>
</evidence>
<keyword evidence="1" id="KW-0378">Hydrolase</keyword>
<proteinExistence type="predicted"/>